<proteinExistence type="predicted"/>
<dbReference type="RefSeq" id="WP_096832101.1">
    <property type="nucleotide sequence ID" value="NZ_NXIB02000033.1"/>
</dbReference>
<dbReference type="EMBL" id="NXIB02000033">
    <property type="protein sequence ID" value="PHX56023.1"/>
    <property type="molecule type" value="Genomic_DNA"/>
</dbReference>
<dbReference type="Proteomes" id="UP000226442">
    <property type="component" value="Unassembled WGS sequence"/>
</dbReference>
<evidence type="ECO:0000313" key="2">
    <source>
        <dbReference type="Proteomes" id="UP000226442"/>
    </source>
</evidence>
<sequence>MDSNTDFRRSNPASTAFYQELGAELIFTQDREGRYLSFYWQQAEHYNLTLEQMVDRPAIDHFQLYEEPLFNQCQ</sequence>
<keyword evidence="2" id="KW-1185">Reference proteome</keyword>
<evidence type="ECO:0000313" key="1">
    <source>
        <dbReference type="EMBL" id="PHX56023.1"/>
    </source>
</evidence>
<name>A0A2G4F2M0_9CYAN</name>
<dbReference type="OrthoDB" id="9993344at2"/>
<organism evidence="1 2">
    <name type="scientific">Tychonema bourrellyi FEM_GT703</name>
    <dbReference type="NCBI Taxonomy" id="2040638"/>
    <lineage>
        <taxon>Bacteria</taxon>
        <taxon>Bacillati</taxon>
        <taxon>Cyanobacteriota</taxon>
        <taxon>Cyanophyceae</taxon>
        <taxon>Oscillatoriophycideae</taxon>
        <taxon>Oscillatoriales</taxon>
        <taxon>Microcoleaceae</taxon>
        <taxon>Tychonema</taxon>
    </lineage>
</organism>
<accession>A0A2G4F2M0</accession>
<reference evidence="1" key="1">
    <citation type="submission" date="2017-10" db="EMBL/GenBank/DDBJ databases">
        <title>Draft genome sequence of the planktic cyanobacteria Tychonema bourrellyi isolated from alpine lentic freshwater.</title>
        <authorList>
            <person name="Tett A."/>
            <person name="Armanini F."/>
            <person name="Asnicar F."/>
            <person name="Boscaini A."/>
            <person name="Pasolli E."/>
            <person name="Zolfo M."/>
            <person name="Donati C."/>
            <person name="Salmaso N."/>
            <person name="Segata N."/>
        </authorList>
    </citation>
    <scope>NUCLEOTIDE SEQUENCE</scope>
    <source>
        <strain evidence="1">FEM_GT703</strain>
    </source>
</reference>
<comment type="caution">
    <text evidence="1">The sequence shown here is derived from an EMBL/GenBank/DDBJ whole genome shotgun (WGS) entry which is preliminary data.</text>
</comment>
<dbReference type="AlphaFoldDB" id="A0A2G4F2M0"/>
<gene>
    <name evidence="1" type="ORF">CP500_007675</name>
</gene>
<protein>
    <submittedName>
        <fullName evidence="1">Uncharacterized protein</fullName>
    </submittedName>
</protein>